<proteinExistence type="predicted"/>
<sequence>MLRSAHSLFLPLHPLLTASTTNPYWVKASSAIDVSGCPSSNFPYLQLNSFSYHCILPTVDATALLKPEANKAPYERLARSTTQIQYKGLFARWLSTVQVVIRYLIHSPRGTTQHLFPLDTNPRLTYRTVYYNPDTIFV</sequence>
<reference evidence="2 3" key="1">
    <citation type="submission" date="2024-09" db="EMBL/GenBank/DDBJ databases">
        <title>Rethinking Asexuality: The Enigmatic Case of Functional Sexual Genes in Lepraria (Stereocaulaceae).</title>
        <authorList>
            <person name="Doellman M."/>
            <person name="Sun Y."/>
            <person name="Barcenas-Pena A."/>
            <person name="Lumbsch H.T."/>
            <person name="Grewe F."/>
        </authorList>
    </citation>
    <scope>NUCLEOTIDE SEQUENCE [LARGE SCALE GENOMIC DNA]</scope>
    <source>
        <strain evidence="2 3">Mercado 3170</strain>
    </source>
</reference>
<dbReference type="Proteomes" id="UP001590950">
    <property type="component" value="Unassembled WGS sequence"/>
</dbReference>
<keyword evidence="1" id="KW-0732">Signal</keyword>
<evidence type="ECO:0000313" key="2">
    <source>
        <dbReference type="EMBL" id="KAL2037519.1"/>
    </source>
</evidence>
<feature type="chain" id="PRO_5045833583" evidence="1">
    <location>
        <begin position="21"/>
        <end position="138"/>
    </location>
</feature>
<feature type="signal peptide" evidence="1">
    <location>
        <begin position="1"/>
        <end position="20"/>
    </location>
</feature>
<evidence type="ECO:0000313" key="3">
    <source>
        <dbReference type="Proteomes" id="UP001590950"/>
    </source>
</evidence>
<protein>
    <submittedName>
        <fullName evidence="2">Uncharacterized protein</fullName>
    </submittedName>
</protein>
<gene>
    <name evidence="2" type="ORF">N7G274_009800</name>
</gene>
<name>A0ABR3ZYA2_9LECA</name>
<organism evidence="2 3">
    <name type="scientific">Stereocaulon virgatum</name>
    <dbReference type="NCBI Taxonomy" id="373712"/>
    <lineage>
        <taxon>Eukaryota</taxon>
        <taxon>Fungi</taxon>
        <taxon>Dikarya</taxon>
        <taxon>Ascomycota</taxon>
        <taxon>Pezizomycotina</taxon>
        <taxon>Lecanoromycetes</taxon>
        <taxon>OSLEUM clade</taxon>
        <taxon>Lecanoromycetidae</taxon>
        <taxon>Lecanorales</taxon>
        <taxon>Lecanorineae</taxon>
        <taxon>Stereocaulaceae</taxon>
        <taxon>Stereocaulon</taxon>
    </lineage>
</organism>
<comment type="caution">
    <text evidence="2">The sequence shown here is derived from an EMBL/GenBank/DDBJ whole genome shotgun (WGS) entry which is preliminary data.</text>
</comment>
<dbReference type="EMBL" id="JBEFKJ010000040">
    <property type="protein sequence ID" value="KAL2037519.1"/>
    <property type="molecule type" value="Genomic_DNA"/>
</dbReference>
<keyword evidence="3" id="KW-1185">Reference proteome</keyword>
<accession>A0ABR3ZYA2</accession>
<evidence type="ECO:0000256" key="1">
    <source>
        <dbReference type="SAM" id="SignalP"/>
    </source>
</evidence>